<reference evidence="2 3" key="1">
    <citation type="journal article" date="2019" name="ISME J.">
        <title>Genome analyses of uncultured TG2/ZB3 bacteria in 'Margulisbacteria' specifically attached to ectosymbiotic spirochetes of protists in the termite gut.</title>
        <authorList>
            <person name="Utami Y.D."/>
            <person name="Kuwahara H."/>
            <person name="Igai K."/>
            <person name="Murakami T."/>
            <person name="Sugaya K."/>
            <person name="Morikawa T."/>
            <person name="Nagura Y."/>
            <person name="Yuki M."/>
            <person name="Deevong P."/>
            <person name="Inoue T."/>
            <person name="Kihara K."/>
            <person name="Lo N."/>
            <person name="Yamada A."/>
            <person name="Ohkuma M."/>
            <person name="Hongoh Y."/>
        </authorList>
    </citation>
    <scope>NUCLEOTIDE SEQUENCE [LARGE SCALE GENOMIC DNA]</scope>
    <source>
        <strain evidence="2">NkOx7-02</strain>
    </source>
</reference>
<gene>
    <name evidence="2" type="ORF">NO2_0406</name>
</gene>
<keyword evidence="1" id="KW-1133">Transmembrane helix</keyword>
<proteinExistence type="predicted"/>
<accession>A0A388THI0</accession>
<keyword evidence="1" id="KW-0472">Membrane</keyword>
<dbReference type="Proteomes" id="UP000275925">
    <property type="component" value="Unassembled WGS sequence"/>
</dbReference>
<dbReference type="EMBL" id="BGZO01000007">
    <property type="protein sequence ID" value="GBR75766.1"/>
    <property type="molecule type" value="Genomic_DNA"/>
</dbReference>
<name>A0A388THI0_9BACT</name>
<evidence type="ECO:0000313" key="3">
    <source>
        <dbReference type="Proteomes" id="UP000275925"/>
    </source>
</evidence>
<protein>
    <submittedName>
        <fullName evidence="2">Uncharacterized protein</fullName>
    </submittedName>
</protein>
<comment type="caution">
    <text evidence="2">The sequence shown here is derived from an EMBL/GenBank/DDBJ whole genome shotgun (WGS) entry which is preliminary data.</text>
</comment>
<evidence type="ECO:0000313" key="2">
    <source>
        <dbReference type="EMBL" id="GBR75766.1"/>
    </source>
</evidence>
<feature type="transmembrane region" description="Helical" evidence="1">
    <location>
        <begin position="6"/>
        <end position="25"/>
    </location>
</feature>
<keyword evidence="3" id="KW-1185">Reference proteome</keyword>
<sequence>MDNIQQILNIIACVMTIAGGLFVVIGRLKKWLFADSNNAFIAILRSQIYQIYEQCKPDRKISIYKFSTANSLYDAYKKLGGNGFIQELMIDMNEFKKE</sequence>
<organism evidence="2 3">
    <name type="scientific">Candidatus Termititenax persephonae</name>
    <dbReference type="NCBI Taxonomy" id="2218525"/>
    <lineage>
        <taxon>Bacteria</taxon>
        <taxon>Bacillati</taxon>
        <taxon>Candidatus Margulisiibacteriota</taxon>
        <taxon>Candidatus Termititenacia</taxon>
        <taxon>Candidatus Termititenacales</taxon>
        <taxon>Candidatus Termititenacaceae</taxon>
        <taxon>Candidatus Termititenax</taxon>
    </lineage>
</organism>
<keyword evidence="1" id="KW-0812">Transmembrane</keyword>
<dbReference type="AlphaFoldDB" id="A0A388THI0"/>
<evidence type="ECO:0000256" key="1">
    <source>
        <dbReference type="SAM" id="Phobius"/>
    </source>
</evidence>